<dbReference type="InterPro" id="IPR052514">
    <property type="entry name" value="SAM-dependent_MTase"/>
</dbReference>
<dbReference type="SUPFAM" id="SSF53335">
    <property type="entry name" value="S-adenosyl-L-methionine-dependent methyltransferases"/>
    <property type="match status" value="1"/>
</dbReference>
<dbReference type="NCBIfam" id="TIGR01444">
    <property type="entry name" value="fkbM_fam"/>
    <property type="match status" value="1"/>
</dbReference>
<keyword evidence="3" id="KW-1185">Reference proteome</keyword>
<reference evidence="2" key="1">
    <citation type="submission" date="2021-03" db="EMBL/GenBank/DDBJ databases">
        <title>Whole genome shotgun sequence of Actinoplanes consettensis NBRC 14913.</title>
        <authorList>
            <person name="Komaki H."/>
            <person name="Tamura T."/>
        </authorList>
    </citation>
    <scope>NUCLEOTIDE SEQUENCE</scope>
    <source>
        <strain evidence="2">NBRC 14913</strain>
    </source>
</reference>
<dbReference type="Gene3D" id="3.40.50.150">
    <property type="entry name" value="Vaccinia Virus protein VP39"/>
    <property type="match status" value="1"/>
</dbReference>
<comment type="caution">
    <text evidence="2">The sequence shown here is derived from an EMBL/GenBank/DDBJ whole genome shotgun (WGS) entry which is preliminary data.</text>
</comment>
<proteinExistence type="predicted"/>
<gene>
    <name evidence="2" type="ORF">Aco04nite_18770</name>
</gene>
<dbReference type="PANTHER" id="PTHR34203:SF15">
    <property type="entry name" value="SLL1173 PROTEIN"/>
    <property type="match status" value="1"/>
</dbReference>
<dbReference type="PANTHER" id="PTHR34203">
    <property type="entry name" value="METHYLTRANSFERASE, FKBM FAMILY PROTEIN"/>
    <property type="match status" value="1"/>
</dbReference>
<accession>A0A919VNQ5</accession>
<evidence type="ECO:0000313" key="2">
    <source>
        <dbReference type="EMBL" id="GIM70150.1"/>
    </source>
</evidence>
<evidence type="ECO:0000259" key="1">
    <source>
        <dbReference type="Pfam" id="PF05050"/>
    </source>
</evidence>
<name>A0A919VNQ5_9ACTN</name>
<dbReference type="AlphaFoldDB" id="A0A919VNQ5"/>
<dbReference type="RefSeq" id="WP_212996800.1">
    <property type="nucleotide sequence ID" value="NZ_BAAATW010000003.1"/>
</dbReference>
<organism evidence="2 3">
    <name type="scientific">Winogradskya consettensis</name>
    <dbReference type="NCBI Taxonomy" id="113560"/>
    <lineage>
        <taxon>Bacteria</taxon>
        <taxon>Bacillati</taxon>
        <taxon>Actinomycetota</taxon>
        <taxon>Actinomycetes</taxon>
        <taxon>Micromonosporales</taxon>
        <taxon>Micromonosporaceae</taxon>
        <taxon>Winogradskya</taxon>
    </lineage>
</organism>
<dbReference type="Pfam" id="PF05050">
    <property type="entry name" value="Methyltransf_21"/>
    <property type="match status" value="1"/>
</dbReference>
<dbReference type="InterPro" id="IPR029063">
    <property type="entry name" value="SAM-dependent_MTases_sf"/>
</dbReference>
<feature type="domain" description="Methyltransferase FkbM" evidence="1">
    <location>
        <begin position="77"/>
        <end position="239"/>
    </location>
</feature>
<protein>
    <recommendedName>
        <fullName evidence="1">Methyltransferase FkbM domain-containing protein</fullName>
    </recommendedName>
</protein>
<dbReference type="Proteomes" id="UP000680865">
    <property type="component" value="Unassembled WGS sequence"/>
</dbReference>
<evidence type="ECO:0000313" key="3">
    <source>
        <dbReference type="Proteomes" id="UP000680865"/>
    </source>
</evidence>
<dbReference type="InterPro" id="IPR006342">
    <property type="entry name" value="FkbM_mtfrase"/>
</dbReference>
<sequence length="270" mass="29635">MTDLLGGTTRQLRRAALFLLSRANPGDVTIRHHYTADRIRLHSFRHKGYWFHGRRRERDSMECFGRLIGPGDCVVEAGGHIGYISLYFSQLVGAGGSVHVFEPGSNNLPYVDANVGHKSNVTVTHQALGSAAGALTMHVEDLTGQNNSLVANFAGLAGNERNAIRANITQELVEVTTIDAYVGRTAVRPTFIKIDVEGFEWEVLQGAAQVLDRDRPVLMVEVQSHRAEIAAMLHGLGYQLYEADGHLLTEIPDNTVNVFALPEGRAFPTH</sequence>
<dbReference type="EMBL" id="BOQP01000008">
    <property type="protein sequence ID" value="GIM70150.1"/>
    <property type="molecule type" value="Genomic_DNA"/>
</dbReference>